<dbReference type="Pfam" id="PF03006">
    <property type="entry name" value="HlyIII"/>
    <property type="match status" value="1"/>
</dbReference>
<feature type="transmembrane region" description="Helical" evidence="7">
    <location>
        <begin position="72"/>
        <end position="94"/>
    </location>
</feature>
<reference evidence="8 9" key="1">
    <citation type="submission" date="2019-02" db="EMBL/GenBank/DDBJ databases">
        <title>Deep-cultivation of Planctomycetes and their phenomic and genomic characterization uncovers novel biology.</title>
        <authorList>
            <person name="Wiegand S."/>
            <person name="Jogler M."/>
            <person name="Boedeker C."/>
            <person name="Pinto D."/>
            <person name="Vollmers J."/>
            <person name="Rivas-Marin E."/>
            <person name="Kohn T."/>
            <person name="Peeters S.H."/>
            <person name="Heuer A."/>
            <person name="Rast P."/>
            <person name="Oberbeckmann S."/>
            <person name="Bunk B."/>
            <person name="Jeske O."/>
            <person name="Meyerdierks A."/>
            <person name="Storesund J.E."/>
            <person name="Kallscheuer N."/>
            <person name="Luecker S."/>
            <person name="Lage O.M."/>
            <person name="Pohl T."/>
            <person name="Merkel B.J."/>
            <person name="Hornburger P."/>
            <person name="Mueller R.-W."/>
            <person name="Bruemmer F."/>
            <person name="Labrenz M."/>
            <person name="Spormann A.M."/>
            <person name="Op Den Camp H."/>
            <person name="Overmann J."/>
            <person name="Amann R."/>
            <person name="Jetten M.S.M."/>
            <person name="Mascher T."/>
            <person name="Medema M.H."/>
            <person name="Devos D.P."/>
            <person name="Kaster A.-K."/>
            <person name="Ovreas L."/>
            <person name="Rohde M."/>
            <person name="Galperin M.Y."/>
            <person name="Jogler C."/>
        </authorList>
    </citation>
    <scope>NUCLEOTIDE SEQUENCE [LARGE SCALE GENOMIC DNA]</scope>
    <source>
        <strain evidence="8 9">Poly59</strain>
    </source>
</reference>
<dbReference type="Proteomes" id="UP000317977">
    <property type="component" value="Unassembled WGS sequence"/>
</dbReference>
<feature type="transmembrane region" description="Helical" evidence="7">
    <location>
        <begin position="139"/>
        <end position="159"/>
    </location>
</feature>
<feature type="transmembrane region" description="Helical" evidence="7">
    <location>
        <begin position="45"/>
        <end position="66"/>
    </location>
</feature>
<sequence length="243" mass="26664">MAWSLRNLDEKQRLARPVTDAHQNEPASAAKKPSPSAPIKPDQEWANALTHGLAAFGSVVLGFFLIREASTVSAGMMIACLAYITSVFGTFFCSTLSHVIFRQPLLDKLRAWDQAMIYTMISGTYTPMVFMFCPDSMRTGLLIAIWVAAAAGFLMKVAVRHRINSIGTVSYLLLGWLPALPLVGNVPGELVGWMVAGGVLYTLGVLFLINDSRIRYLHAVWHLFVMAAAGCHYYGIWKQVVAA</sequence>
<comment type="caution">
    <text evidence="8">The sequence shown here is derived from an EMBL/GenBank/DDBJ whole genome shotgun (WGS) entry which is preliminary data.</text>
</comment>
<feature type="binding site" evidence="5">
    <location>
        <position position="218"/>
    </location>
    <ligand>
        <name>Zn(2+)</name>
        <dbReference type="ChEBI" id="CHEBI:29105"/>
    </ligand>
</feature>
<evidence type="ECO:0000256" key="1">
    <source>
        <dbReference type="ARBA" id="ARBA00004141"/>
    </source>
</evidence>
<keyword evidence="9" id="KW-1185">Reference proteome</keyword>
<feature type="compositionally biased region" description="Low complexity" evidence="6">
    <location>
        <begin position="26"/>
        <end position="38"/>
    </location>
</feature>
<dbReference type="PANTHER" id="PTHR20855:SF3">
    <property type="entry name" value="LD03007P"/>
    <property type="match status" value="1"/>
</dbReference>
<feature type="region of interest" description="Disordered" evidence="6">
    <location>
        <begin position="1"/>
        <end position="38"/>
    </location>
</feature>
<dbReference type="PANTHER" id="PTHR20855">
    <property type="entry name" value="ADIPOR/PROGESTIN RECEPTOR-RELATED"/>
    <property type="match status" value="1"/>
</dbReference>
<evidence type="ECO:0000313" key="9">
    <source>
        <dbReference type="Proteomes" id="UP000317977"/>
    </source>
</evidence>
<feature type="transmembrane region" description="Helical" evidence="7">
    <location>
        <begin position="115"/>
        <end position="133"/>
    </location>
</feature>
<feature type="transmembrane region" description="Helical" evidence="7">
    <location>
        <begin position="216"/>
        <end position="237"/>
    </location>
</feature>
<keyword evidence="5" id="KW-0862">Zinc</keyword>
<comment type="subcellular location">
    <subcellularLocation>
        <location evidence="1">Membrane</location>
        <topology evidence="1">Multi-pass membrane protein</topology>
    </subcellularLocation>
</comment>
<proteinExistence type="predicted"/>
<evidence type="ECO:0000256" key="7">
    <source>
        <dbReference type="SAM" id="Phobius"/>
    </source>
</evidence>
<accession>A0A5C6EKS1</accession>
<evidence type="ECO:0000256" key="5">
    <source>
        <dbReference type="PIRSR" id="PIRSR604254-1"/>
    </source>
</evidence>
<evidence type="ECO:0000256" key="3">
    <source>
        <dbReference type="ARBA" id="ARBA00022989"/>
    </source>
</evidence>
<dbReference type="GO" id="GO:0046872">
    <property type="term" value="F:metal ion binding"/>
    <property type="evidence" value="ECO:0007669"/>
    <property type="project" value="UniProtKB-KW"/>
</dbReference>
<keyword evidence="2 7" id="KW-0812">Transmembrane</keyword>
<evidence type="ECO:0000313" key="8">
    <source>
        <dbReference type="EMBL" id="TWU49732.1"/>
    </source>
</evidence>
<feature type="transmembrane region" description="Helical" evidence="7">
    <location>
        <begin position="190"/>
        <end position="209"/>
    </location>
</feature>
<dbReference type="EMBL" id="SJPX01000004">
    <property type="protein sequence ID" value="TWU49732.1"/>
    <property type="molecule type" value="Genomic_DNA"/>
</dbReference>
<dbReference type="AlphaFoldDB" id="A0A5C6EKS1"/>
<evidence type="ECO:0000256" key="4">
    <source>
        <dbReference type="ARBA" id="ARBA00023136"/>
    </source>
</evidence>
<dbReference type="InterPro" id="IPR004254">
    <property type="entry name" value="AdipoR/HlyIII-related"/>
</dbReference>
<dbReference type="OrthoDB" id="9813689at2"/>
<dbReference type="GO" id="GO:0016020">
    <property type="term" value="C:membrane"/>
    <property type="evidence" value="ECO:0007669"/>
    <property type="project" value="UniProtKB-SubCell"/>
</dbReference>
<keyword evidence="4 7" id="KW-0472">Membrane</keyword>
<feature type="binding site" evidence="5">
    <location>
        <position position="98"/>
    </location>
    <ligand>
        <name>Zn(2+)</name>
        <dbReference type="ChEBI" id="CHEBI:29105"/>
    </ligand>
</feature>
<evidence type="ECO:0000256" key="2">
    <source>
        <dbReference type="ARBA" id="ARBA00022692"/>
    </source>
</evidence>
<keyword evidence="3 7" id="KW-1133">Transmembrane helix</keyword>
<evidence type="ECO:0000256" key="6">
    <source>
        <dbReference type="SAM" id="MobiDB-lite"/>
    </source>
</evidence>
<gene>
    <name evidence="8" type="ORF">Poly59_43560</name>
</gene>
<name>A0A5C6EKS1_9BACT</name>
<feature type="binding site" evidence="5">
    <location>
        <position position="222"/>
    </location>
    <ligand>
        <name>Zn(2+)</name>
        <dbReference type="ChEBI" id="CHEBI:29105"/>
    </ligand>
</feature>
<protein>
    <submittedName>
        <fullName evidence="8">Hemolysin-III related</fullName>
    </submittedName>
</protein>
<organism evidence="8 9">
    <name type="scientific">Rubripirellula reticaptiva</name>
    <dbReference type="NCBI Taxonomy" id="2528013"/>
    <lineage>
        <taxon>Bacteria</taxon>
        <taxon>Pseudomonadati</taxon>
        <taxon>Planctomycetota</taxon>
        <taxon>Planctomycetia</taxon>
        <taxon>Pirellulales</taxon>
        <taxon>Pirellulaceae</taxon>
        <taxon>Rubripirellula</taxon>
    </lineage>
</organism>
<keyword evidence="5" id="KW-0479">Metal-binding</keyword>